<name>A0AC60QEK9_IXOPE</name>
<dbReference type="EMBL" id="JABSTQ010009167">
    <property type="protein sequence ID" value="KAG0432239.1"/>
    <property type="molecule type" value="Genomic_DNA"/>
</dbReference>
<proteinExistence type="predicted"/>
<gene>
    <name evidence="1" type="ORF">HPB47_021038</name>
</gene>
<evidence type="ECO:0000313" key="1">
    <source>
        <dbReference type="EMBL" id="KAG0432239.1"/>
    </source>
</evidence>
<organism evidence="1 2">
    <name type="scientific">Ixodes persulcatus</name>
    <name type="common">Taiga tick</name>
    <dbReference type="NCBI Taxonomy" id="34615"/>
    <lineage>
        <taxon>Eukaryota</taxon>
        <taxon>Metazoa</taxon>
        <taxon>Ecdysozoa</taxon>
        <taxon>Arthropoda</taxon>
        <taxon>Chelicerata</taxon>
        <taxon>Arachnida</taxon>
        <taxon>Acari</taxon>
        <taxon>Parasitiformes</taxon>
        <taxon>Ixodida</taxon>
        <taxon>Ixodoidea</taxon>
        <taxon>Ixodidae</taxon>
        <taxon>Ixodinae</taxon>
        <taxon>Ixodes</taxon>
    </lineage>
</organism>
<comment type="caution">
    <text evidence="1">The sequence shown here is derived from an EMBL/GenBank/DDBJ whole genome shotgun (WGS) entry which is preliminary data.</text>
</comment>
<sequence>MEFEQILHKIGGFGFFNKTIMMTVLVLGTWHTSLIFLSHFFILIPPPNQWCFLNRTSSGFPNLTTLAKGKCQMVTSLLNDDYTNASYLRSDDVKCPSKWIYDETEFFTTITMENQWMCSDSWKMYAVHSIYWLGSMSGYLISGFLADRIGRKKMILILTVIGGCANLAGTFFSELVGFMFLGINTMMEYTVPERRTLIPFVWASSWAILSCVYPWYAYLLQSWRGLLLTNSCMDVALLFVLYWVPESSRWLVSVGRNKEAVAILERVSRINGKAVDKDCITELLQSCAIDKVSSSKAQDVSGFFKATLAIVRSRRIRKFTFLIYTAWFAISLCYNAGTLELGRLGLNIYTTFSIAVAFEFPVYIVCILAVDTLGRRWPNVFFMFTGGVVCLAMSLLRTESDLWTLVMAVMSIMSFAGGCSITYQLASEIFPTVIRARSVLLLRLVGDIGGLLGAQVTSLVRNRSSLRVSDSGISLHTP</sequence>
<protein>
    <submittedName>
        <fullName evidence="1">Uncharacterized protein</fullName>
    </submittedName>
</protein>
<keyword evidence="2" id="KW-1185">Reference proteome</keyword>
<reference evidence="1 2" key="1">
    <citation type="journal article" date="2020" name="Cell">
        <title>Large-Scale Comparative Analyses of Tick Genomes Elucidate Their Genetic Diversity and Vector Capacities.</title>
        <authorList>
            <consortium name="Tick Genome and Microbiome Consortium (TIGMIC)"/>
            <person name="Jia N."/>
            <person name="Wang J."/>
            <person name="Shi W."/>
            <person name="Du L."/>
            <person name="Sun Y."/>
            <person name="Zhan W."/>
            <person name="Jiang J.F."/>
            <person name="Wang Q."/>
            <person name="Zhang B."/>
            <person name="Ji P."/>
            <person name="Bell-Sakyi L."/>
            <person name="Cui X.M."/>
            <person name="Yuan T.T."/>
            <person name="Jiang B.G."/>
            <person name="Yang W.F."/>
            <person name="Lam T.T."/>
            <person name="Chang Q.C."/>
            <person name="Ding S.J."/>
            <person name="Wang X.J."/>
            <person name="Zhu J.G."/>
            <person name="Ruan X.D."/>
            <person name="Zhao L."/>
            <person name="Wei J.T."/>
            <person name="Ye R.Z."/>
            <person name="Que T.C."/>
            <person name="Du C.H."/>
            <person name="Zhou Y.H."/>
            <person name="Cheng J.X."/>
            <person name="Dai P.F."/>
            <person name="Guo W.B."/>
            <person name="Han X.H."/>
            <person name="Huang E.J."/>
            <person name="Li L.F."/>
            <person name="Wei W."/>
            <person name="Gao Y.C."/>
            <person name="Liu J.Z."/>
            <person name="Shao H.Z."/>
            <person name="Wang X."/>
            <person name="Wang C.C."/>
            <person name="Yang T.C."/>
            <person name="Huo Q.B."/>
            <person name="Li W."/>
            <person name="Chen H.Y."/>
            <person name="Chen S.E."/>
            <person name="Zhou L.G."/>
            <person name="Ni X.B."/>
            <person name="Tian J.H."/>
            <person name="Sheng Y."/>
            <person name="Liu T."/>
            <person name="Pan Y.S."/>
            <person name="Xia L.Y."/>
            <person name="Li J."/>
            <person name="Zhao F."/>
            <person name="Cao W.C."/>
        </authorList>
    </citation>
    <scope>NUCLEOTIDE SEQUENCE [LARGE SCALE GENOMIC DNA]</scope>
    <source>
        <strain evidence="1">Iper-2018</strain>
    </source>
</reference>
<accession>A0AC60QEK9</accession>
<evidence type="ECO:0000313" key="2">
    <source>
        <dbReference type="Proteomes" id="UP000805193"/>
    </source>
</evidence>
<dbReference type="Proteomes" id="UP000805193">
    <property type="component" value="Unassembled WGS sequence"/>
</dbReference>